<evidence type="ECO:0000256" key="1">
    <source>
        <dbReference type="SAM" id="MobiDB-lite"/>
    </source>
</evidence>
<keyword evidence="3" id="KW-1185">Reference proteome</keyword>
<feature type="region of interest" description="Disordered" evidence="1">
    <location>
        <begin position="1"/>
        <end position="20"/>
    </location>
</feature>
<proteinExistence type="predicted"/>
<dbReference type="EMBL" id="ML170217">
    <property type="protein sequence ID" value="TDL17755.1"/>
    <property type="molecule type" value="Genomic_DNA"/>
</dbReference>
<accession>A0A4Y7PRF1</accession>
<reference evidence="2 3" key="1">
    <citation type="submission" date="2018-06" db="EMBL/GenBank/DDBJ databases">
        <title>A transcriptomic atlas of mushroom development highlights an independent origin of complex multicellularity.</title>
        <authorList>
            <consortium name="DOE Joint Genome Institute"/>
            <person name="Krizsan K."/>
            <person name="Almasi E."/>
            <person name="Merenyi Z."/>
            <person name="Sahu N."/>
            <person name="Viragh M."/>
            <person name="Koszo T."/>
            <person name="Mondo S."/>
            <person name="Kiss B."/>
            <person name="Balint B."/>
            <person name="Kues U."/>
            <person name="Barry K."/>
            <person name="Hegedus J.C."/>
            <person name="Henrissat B."/>
            <person name="Johnson J."/>
            <person name="Lipzen A."/>
            <person name="Ohm R."/>
            <person name="Nagy I."/>
            <person name="Pangilinan J."/>
            <person name="Yan J."/>
            <person name="Xiong Y."/>
            <person name="Grigoriev I.V."/>
            <person name="Hibbett D.S."/>
            <person name="Nagy L.G."/>
        </authorList>
    </citation>
    <scope>NUCLEOTIDE SEQUENCE [LARGE SCALE GENOMIC DNA]</scope>
    <source>
        <strain evidence="2 3">SZMC22713</strain>
    </source>
</reference>
<gene>
    <name evidence="2" type="ORF">BD410DRAFT_901292</name>
</gene>
<evidence type="ECO:0000313" key="3">
    <source>
        <dbReference type="Proteomes" id="UP000294933"/>
    </source>
</evidence>
<evidence type="ECO:0000313" key="2">
    <source>
        <dbReference type="EMBL" id="TDL17755.1"/>
    </source>
</evidence>
<sequence length="319" mass="35524">MSSIRRNSKQQLQAPPTALRSTRTPSLVAPAYYPSIAQLNEIYELERHMMVSVKSSLSMPVGPRPAFVIGALNNTNINAIPDNKELEGRVDVPRLTGYPLQTKVVDTTTCQVGSWVAFSIDIMELARREPSNSFLQANLGYYPVGKYVGYVTRSFARSDAKGRHVDYITVLLLAPAQHRIEDVVARMSVPIDAGICGGEHGRPSLTTNLPFPWPGCRQLTNAGLHLEVTQAHNGGLTVCSTGESHRRFRVSCQNDFDWVTGDRSSCDVWKKWKKAKEYTMPVEIWRDIIIAGPVGHQPPDPTLLLTEMKDIREMLSTHV</sequence>
<dbReference type="VEuPathDB" id="FungiDB:BD410DRAFT_901292"/>
<name>A0A4Y7PRF1_9AGAM</name>
<dbReference type="Proteomes" id="UP000294933">
    <property type="component" value="Unassembled WGS sequence"/>
</dbReference>
<dbReference type="AlphaFoldDB" id="A0A4Y7PRF1"/>
<organism evidence="2 3">
    <name type="scientific">Rickenella mellea</name>
    <dbReference type="NCBI Taxonomy" id="50990"/>
    <lineage>
        <taxon>Eukaryota</taxon>
        <taxon>Fungi</taxon>
        <taxon>Dikarya</taxon>
        <taxon>Basidiomycota</taxon>
        <taxon>Agaricomycotina</taxon>
        <taxon>Agaricomycetes</taxon>
        <taxon>Hymenochaetales</taxon>
        <taxon>Rickenellaceae</taxon>
        <taxon>Rickenella</taxon>
    </lineage>
</organism>
<protein>
    <submittedName>
        <fullName evidence="2">Uncharacterized protein</fullName>
    </submittedName>
</protein>